<evidence type="ECO:0000313" key="1">
    <source>
        <dbReference type="EMBL" id="QEC46225.1"/>
    </source>
</evidence>
<proteinExistence type="predicted"/>
<dbReference type="AlphaFoldDB" id="A0A5B8TZU0"/>
<dbReference type="Proteomes" id="UP000321805">
    <property type="component" value="Chromosome"/>
</dbReference>
<accession>A0A5B8TZU0</accession>
<dbReference type="EMBL" id="CP042430">
    <property type="protein sequence ID" value="QEC46225.1"/>
    <property type="molecule type" value="Genomic_DNA"/>
</dbReference>
<dbReference type="RefSeq" id="WP_146915198.1">
    <property type="nucleotide sequence ID" value="NZ_CP042430.1"/>
</dbReference>
<dbReference type="Gene3D" id="3.40.50.150">
    <property type="entry name" value="Vaccinia Virus protein VP39"/>
    <property type="match status" value="1"/>
</dbReference>
<keyword evidence="2" id="KW-1185">Reference proteome</keyword>
<dbReference type="SUPFAM" id="SSF53335">
    <property type="entry name" value="S-adenosyl-L-methionine-dependent methyltransferases"/>
    <property type="match status" value="1"/>
</dbReference>
<evidence type="ECO:0000313" key="2">
    <source>
        <dbReference type="Proteomes" id="UP000321805"/>
    </source>
</evidence>
<protein>
    <recommendedName>
        <fullName evidence="3">Class I SAM-dependent methyltransferase</fullName>
    </recommendedName>
</protein>
<dbReference type="OrthoDB" id="5244417at2"/>
<dbReference type="InterPro" id="IPR029063">
    <property type="entry name" value="SAM-dependent_MTases_sf"/>
</dbReference>
<gene>
    <name evidence="1" type="ORF">FSW04_00650</name>
</gene>
<dbReference type="KEGG" id="bsol:FSW04_00650"/>
<sequence length="269" mass="27567">MPTWEARVTRGTAPADRVDGELRYALAAPLIREAALWVDLGCGEGIASGAALGDARPRARALLVDGDEQALQEARRECGADVAATVLADLGTAEGAAAVRAAVDAAATPGAPIVVTCFGVLHQLEDFTALVDLLLALGERATVVLSVPDDAAGALDDPHRRSAWSAGAAEELRRLLPPDAVVLRQVSLRASAIVGPAGGEVAPLGTPSVAPDQAPTTHLLAFGPDAARLAPVSLARPADLDADRADARRRESDLAYLEARLAVLDAPAG</sequence>
<name>A0A5B8TZU0_9ACTN</name>
<evidence type="ECO:0008006" key="3">
    <source>
        <dbReference type="Google" id="ProtNLM"/>
    </source>
</evidence>
<organism evidence="1 2">
    <name type="scientific">Baekduia soli</name>
    <dbReference type="NCBI Taxonomy" id="496014"/>
    <lineage>
        <taxon>Bacteria</taxon>
        <taxon>Bacillati</taxon>
        <taxon>Actinomycetota</taxon>
        <taxon>Thermoleophilia</taxon>
        <taxon>Solirubrobacterales</taxon>
        <taxon>Baekduiaceae</taxon>
        <taxon>Baekduia</taxon>
    </lineage>
</organism>
<reference evidence="1 2" key="1">
    <citation type="journal article" date="2018" name="J. Microbiol.">
        <title>Baekduia soli gen. nov., sp. nov., a novel bacterium isolated from the soil of Baekdu Mountain and proposal of a novel family name, Baekduiaceae fam. nov.</title>
        <authorList>
            <person name="An D.S."/>
            <person name="Siddiqi M.Z."/>
            <person name="Kim K.H."/>
            <person name="Yu H.S."/>
            <person name="Im W.T."/>
        </authorList>
    </citation>
    <scope>NUCLEOTIDE SEQUENCE [LARGE SCALE GENOMIC DNA]</scope>
    <source>
        <strain evidence="1 2">BR7-21</strain>
    </source>
</reference>